<dbReference type="Proteomes" id="UP001062846">
    <property type="component" value="Chromosome 11"/>
</dbReference>
<name>A0ACC0LN33_RHOML</name>
<sequence>MHIIRRSSLHCIFEWDGICNTSQHRQTKEVLPLRDPRWVENHKGGQTQAKISAACYVENP</sequence>
<proteinExistence type="predicted"/>
<accession>A0ACC0LN33</accession>
<protein>
    <submittedName>
        <fullName evidence="1">Uncharacterized protein</fullName>
    </submittedName>
</protein>
<gene>
    <name evidence="1" type="ORF">RHMOL_Rhmol11G0022000</name>
</gene>
<reference evidence="1" key="1">
    <citation type="submission" date="2022-02" db="EMBL/GenBank/DDBJ databases">
        <title>Plant Genome Project.</title>
        <authorList>
            <person name="Zhang R.-G."/>
        </authorList>
    </citation>
    <scope>NUCLEOTIDE SEQUENCE</scope>
    <source>
        <strain evidence="1">AT1</strain>
    </source>
</reference>
<comment type="caution">
    <text evidence="1">The sequence shown here is derived from an EMBL/GenBank/DDBJ whole genome shotgun (WGS) entry which is preliminary data.</text>
</comment>
<keyword evidence="2" id="KW-1185">Reference proteome</keyword>
<evidence type="ECO:0000313" key="2">
    <source>
        <dbReference type="Proteomes" id="UP001062846"/>
    </source>
</evidence>
<evidence type="ECO:0000313" key="1">
    <source>
        <dbReference type="EMBL" id="KAI8530025.1"/>
    </source>
</evidence>
<organism evidence="1 2">
    <name type="scientific">Rhododendron molle</name>
    <name type="common">Chinese azalea</name>
    <name type="synonym">Azalea mollis</name>
    <dbReference type="NCBI Taxonomy" id="49168"/>
    <lineage>
        <taxon>Eukaryota</taxon>
        <taxon>Viridiplantae</taxon>
        <taxon>Streptophyta</taxon>
        <taxon>Embryophyta</taxon>
        <taxon>Tracheophyta</taxon>
        <taxon>Spermatophyta</taxon>
        <taxon>Magnoliopsida</taxon>
        <taxon>eudicotyledons</taxon>
        <taxon>Gunneridae</taxon>
        <taxon>Pentapetalae</taxon>
        <taxon>asterids</taxon>
        <taxon>Ericales</taxon>
        <taxon>Ericaceae</taxon>
        <taxon>Ericoideae</taxon>
        <taxon>Rhodoreae</taxon>
        <taxon>Rhododendron</taxon>
    </lineage>
</organism>
<dbReference type="EMBL" id="CM046398">
    <property type="protein sequence ID" value="KAI8530025.1"/>
    <property type="molecule type" value="Genomic_DNA"/>
</dbReference>